<protein>
    <submittedName>
        <fullName evidence="1">Uncharacterized protein</fullName>
    </submittedName>
</protein>
<dbReference type="RefSeq" id="WP_382316698.1">
    <property type="nucleotide sequence ID" value="NZ_JBHUFD010000018.1"/>
</dbReference>
<dbReference type="Proteomes" id="UP001597197">
    <property type="component" value="Unassembled WGS sequence"/>
</dbReference>
<organism evidence="1 2">
    <name type="scientific">Hymenobacter bucti</name>
    <dbReference type="NCBI Taxonomy" id="1844114"/>
    <lineage>
        <taxon>Bacteria</taxon>
        <taxon>Pseudomonadati</taxon>
        <taxon>Bacteroidota</taxon>
        <taxon>Cytophagia</taxon>
        <taxon>Cytophagales</taxon>
        <taxon>Hymenobacteraceae</taxon>
        <taxon>Hymenobacter</taxon>
    </lineage>
</organism>
<gene>
    <name evidence="1" type="ORF">ACFSDX_19755</name>
</gene>
<comment type="caution">
    <text evidence="1">The sequence shown here is derived from an EMBL/GenBank/DDBJ whole genome shotgun (WGS) entry which is preliminary data.</text>
</comment>
<accession>A0ABW4QYJ0</accession>
<dbReference type="EMBL" id="JBHUFD010000018">
    <property type="protein sequence ID" value="MFD1874683.1"/>
    <property type="molecule type" value="Genomic_DNA"/>
</dbReference>
<sequence>MTTESISSIWISPGITSGETPETHYNVGNTDVIVYFSDNSSYVATFFTYKNIDRIVKNYQQTGEGLSGKYFWASDMLLVDKIDRASIEAVVYDLLEEGSFLNVFRRVV</sequence>
<name>A0ABW4QYJ0_9BACT</name>
<evidence type="ECO:0000313" key="2">
    <source>
        <dbReference type="Proteomes" id="UP001597197"/>
    </source>
</evidence>
<evidence type="ECO:0000313" key="1">
    <source>
        <dbReference type="EMBL" id="MFD1874683.1"/>
    </source>
</evidence>
<reference evidence="2" key="1">
    <citation type="journal article" date="2019" name="Int. J. Syst. Evol. Microbiol.">
        <title>The Global Catalogue of Microorganisms (GCM) 10K type strain sequencing project: providing services to taxonomists for standard genome sequencing and annotation.</title>
        <authorList>
            <consortium name="The Broad Institute Genomics Platform"/>
            <consortium name="The Broad Institute Genome Sequencing Center for Infectious Disease"/>
            <person name="Wu L."/>
            <person name="Ma J."/>
        </authorList>
    </citation>
    <scope>NUCLEOTIDE SEQUENCE [LARGE SCALE GENOMIC DNA]</scope>
    <source>
        <strain evidence="2">CGMCC 1.15795</strain>
    </source>
</reference>
<keyword evidence="2" id="KW-1185">Reference proteome</keyword>
<proteinExistence type="predicted"/>